<evidence type="ECO:0000256" key="1">
    <source>
        <dbReference type="ARBA" id="ARBA00022690"/>
    </source>
</evidence>
<dbReference type="GO" id="GO:0005615">
    <property type="term" value="C:extracellular space"/>
    <property type="evidence" value="ECO:0007669"/>
    <property type="project" value="InterPro"/>
</dbReference>
<feature type="signal peptide" evidence="4">
    <location>
        <begin position="1"/>
        <end position="16"/>
    </location>
</feature>
<dbReference type="AlphaFoldDB" id="A0A2A4K5E1"/>
<name>A0A2A4K5E1_HELVI</name>
<keyword evidence="4" id="KW-0732">Signal</keyword>
<keyword evidence="1" id="KW-0646">Protease inhibitor</keyword>
<dbReference type="InterPro" id="IPR000215">
    <property type="entry name" value="Serpin_fam"/>
</dbReference>
<dbReference type="GO" id="GO:0004867">
    <property type="term" value="F:serine-type endopeptidase inhibitor activity"/>
    <property type="evidence" value="ECO:0007669"/>
    <property type="project" value="UniProtKB-KW"/>
</dbReference>
<dbReference type="SMART" id="SM00093">
    <property type="entry name" value="SERPIN"/>
    <property type="match status" value="1"/>
</dbReference>
<dbReference type="InterPro" id="IPR042185">
    <property type="entry name" value="Serpin_sf_2"/>
</dbReference>
<dbReference type="SUPFAM" id="SSF56574">
    <property type="entry name" value="Serpins"/>
    <property type="match status" value="1"/>
</dbReference>
<accession>A0A2A4K5E1</accession>
<feature type="domain" description="Serpin" evidence="5">
    <location>
        <begin position="49"/>
        <end position="414"/>
    </location>
</feature>
<sequence>MQFVVFIVSCVALCYGKSVDTSVSDAASNATVLHTGLSEKIGNFSIEVLFHTSKTLQDGENFIMSPITVWSVLSVIAEGASGTTRKEINNLLRLSVRNRDATRTSFRNITQWLQVNTNTVQLAKINAIFVDKDRLPLQDFQEIAKYYYQTETVPLDFKDSENAALVLNKAISNITHGKIPHMVDASYFQGTQMVSTSALYFKGQWTVPFNSTSTSKMPFYDTNGQKIGEVNMMYNRYTYPFSNIKALQARVIELPYGSENRLSMIIMLPNPGVSLEAMFANFKTVNLDTFFEELRLSKEEYSDDEVDCFIPRFKIKSDLDLTNVLKNRLGVVELFEPSKAQLPFLSRTPLYVSKIVHKAEIEVTEEGTEAAGVTAAEFSNRIGVVQFQANRPFTYMIIEKVTNSIVFGGFYKTPSLY</sequence>
<dbReference type="CDD" id="cd19598">
    <property type="entry name" value="serpin77Ba-like_insects"/>
    <property type="match status" value="1"/>
</dbReference>
<comment type="similarity">
    <text evidence="3">Belongs to the serpin family.</text>
</comment>
<dbReference type="InterPro" id="IPR042178">
    <property type="entry name" value="Serpin_sf_1"/>
</dbReference>
<reference evidence="6" key="1">
    <citation type="submission" date="2017-09" db="EMBL/GenBank/DDBJ databases">
        <title>Contemporary evolution of a Lepidopteran species, Heliothis virescens, in response to modern agricultural practices.</title>
        <authorList>
            <person name="Fritz M.L."/>
            <person name="Deyonke A.M."/>
            <person name="Papanicolaou A."/>
            <person name="Micinski S."/>
            <person name="Westbrook J."/>
            <person name="Gould F."/>
        </authorList>
    </citation>
    <scope>NUCLEOTIDE SEQUENCE [LARGE SCALE GENOMIC DNA]</scope>
    <source>
        <strain evidence="6">HvINT-</strain>
        <tissue evidence="6">Whole body</tissue>
    </source>
</reference>
<organism evidence="6">
    <name type="scientific">Heliothis virescens</name>
    <name type="common">Tobacco budworm moth</name>
    <dbReference type="NCBI Taxonomy" id="7102"/>
    <lineage>
        <taxon>Eukaryota</taxon>
        <taxon>Metazoa</taxon>
        <taxon>Ecdysozoa</taxon>
        <taxon>Arthropoda</taxon>
        <taxon>Hexapoda</taxon>
        <taxon>Insecta</taxon>
        <taxon>Pterygota</taxon>
        <taxon>Neoptera</taxon>
        <taxon>Endopterygota</taxon>
        <taxon>Lepidoptera</taxon>
        <taxon>Glossata</taxon>
        <taxon>Ditrysia</taxon>
        <taxon>Noctuoidea</taxon>
        <taxon>Noctuidae</taxon>
        <taxon>Heliothinae</taxon>
        <taxon>Heliothis</taxon>
    </lineage>
</organism>
<dbReference type="Gene3D" id="2.30.39.10">
    <property type="entry name" value="Alpha-1-antitrypsin, domain 1"/>
    <property type="match status" value="1"/>
</dbReference>
<dbReference type="Gene3D" id="3.30.497.10">
    <property type="entry name" value="Antithrombin, subunit I, domain 2"/>
    <property type="match status" value="1"/>
</dbReference>
<dbReference type="EMBL" id="NWSH01000108">
    <property type="protein sequence ID" value="PCG79465.1"/>
    <property type="molecule type" value="Genomic_DNA"/>
</dbReference>
<evidence type="ECO:0000256" key="3">
    <source>
        <dbReference type="RuleBase" id="RU000411"/>
    </source>
</evidence>
<feature type="chain" id="PRO_5012494986" description="Serpin domain-containing protein" evidence="4">
    <location>
        <begin position="17"/>
        <end position="417"/>
    </location>
</feature>
<evidence type="ECO:0000259" key="5">
    <source>
        <dbReference type="SMART" id="SM00093"/>
    </source>
</evidence>
<dbReference type="Pfam" id="PF00079">
    <property type="entry name" value="Serpin"/>
    <property type="match status" value="1"/>
</dbReference>
<dbReference type="InterPro" id="IPR023796">
    <property type="entry name" value="Serpin_dom"/>
</dbReference>
<dbReference type="InterPro" id="IPR036186">
    <property type="entry name" value="Serpin_sf"/>
</dbReference>
<comment type="caution">
    <text evidence="6">The sequence shown here is derived from an EMBL/GenBank/DDBJ whole genome shotgun (WGS) entry which is preliminary data.</text>
</comment>
<evidence type="ECO:0000256" key="4">
    <source>
        <dbReference type="SAM" id="SignalP"/>
    </source>
</evidence>
<evidence type="ECO:0000313" key="6">
    <source>
        <dbReference type="EMBL" id="PCG79465.1"/>
    </source>
</evidence>
<evidence type="ECO:0000256" key="2">
    <source>
        <dbReference type="ARBA" id="ARBA00022900"/>
    </source>
</evidence>
<dbReference type="PANTHER" id="PTHR11461">
    <property type="entry name" value="SERINE PROTEASE INHIBITOR, SERPIN"/>
    <property type="match status" value="1"/>
</dbReference>
<dbReference type="STRING" id="7102.A0A2A4K5E1"/>
<dbReference type="PANTHER" id="PTHR11461:SF367">
    <property type="entry name" value="GH21475P-RELATED"/>
    <property type="match status" value="1"/>
</dbReference>
<keyword evidence="2" id="KW-0722">Serine protease inhibitor</keyword>
<protein>
    <recommendedName>
        <fullName evidence="5">Serpin domain-containing protein</fullName>
    </recommendedName>
</protein>
<proteinExistence type="inferred from homology"/>
<gene>
    <name evidence="6" type="ORF">B5V51_473</name>
</gene>